<feature type="region of interest" description="Disordered" evidence="2">
    <location>
        <begin position="265"/>
        <end position="311"/>
    </location>
</feature>
<comment type="caution">
    <text evidence="3">The sequence shown here is derived from an EMBL/GenBank/DDBJ whole genome shotgun (WGS) entry which is preliminary data.</text>
</comment>
<gene>
    <name evidence="3" type="ORF">B0T23DRAFT_16453</name>
</gene>
<evidence type="ECO:0000256" key="1">
    <source>
        <dbReference type="SAM" id="Coils"/>
    </source>
</evidence>
<feature type="compositionally biased region" description="Polar residues" evidence="2">
    <location>
        <begin position="25"/>
        <end position="43"/>
    </location>
</feature>
<dbReference type="PANTHER" id="PTHR42040:SF1">
    <property type="entry name" value="INNER KINETOCHORE SUBUNIT FTA4"/>
    <property type="match status" value="1"/>
</dbReference>
<proteinExistence type="predicted"/>
<protein>
    <submittedName>
        <fullName evidence="3">Kinetochore Sim4 complex subunit Fta4</fullName>
    </submittedName>
</protein>
<dbReference type="Pfam" id="PF13093">
    <property type="entry name" value="FTA4"/>
    <property type="match status" value="1"/>
</dbReference>
<name>A0AAJ0IFD6_9PEZI</name>
<feature type="compositionally biased region" description="Acidic residues" evidence="2">
    <location>
        <begin position="113"/>
        <end position="123"/>
    </location>
</feature>
<feature type="compositionally biased region" description="Gly residues" evidence="2">
    <location>
        <begin position="221"/>
        <end position="231"/>
    </location>
</feature>
<dbReference type="AlphaFoldDB" id="A0AAJ0IFD6"/>
<dbReference type="EMBL" id="JAULSX010000001">
    <property type="protein sequence ID" value="KAK3499380.1"/>
    <property type="molecule type" value="Genomic_DNA"/>
</dbReference>
<dbReference type="RefSeq" id="XP_062697013.1">
    <property type="nucleotide sequence ID" value="XM_062832786.1"/>
</dbReference>
<feature type="region of interest" description="Disordered" evidence="2">
    <location>
        <begin position="202"/>
        <end position="239"/>
    </location>
</feature>
<accession>A0AAJ0IFD6</accession>
<dbReference type="GO" id="GO:0031511">
    <property type="term" value="C:Mis6-Sim4 complex"/>
    <property type="evidence" value="ECO:0007669"/>
    <property type="project" value="InterPro"/>
</dbReference>
<feature type="compositionally biased region" description="Basic and acidic residues" evidence="2">
    <location>
        <begin position="265"/>
        <end position="277"/>
    </location>
</feature>
<dbReference type="GeneID" id="87870408"/>
<reference evidence="3 4" key="1">
    <citation type="journal article" date="2023" name="Mol. Phylogenet. Evol.">
        <title>Genome-scale phylogeny and comparative genomics of the fungal order Sordariales.</title>
        <authorList>
            <person name="Hensen N."/>
            <person name="Bonometti L."/>
            <person name="Westerberg I."/>
            <person name="Brannstrom I.O."/>
            <person name="Guillou S."/>
            <person name="Cros-Aarteil S."/>
            <person name="Calhoun S."/>
            <person name="Haridas S."/>
            <person name="Kuo A."/>
            <person name="Mondo S."/>
            <person name="Pangilinan J."/>
            <person name="Riley R."/>
            <person name="LaButti K."/>
            <person name="Andreopoulos B."/>
            <person name="Lipzen A."/>
            <person name="Chen C."/>
            <person name="Yan M."/>
            <person name="Daum C."/>
            <person name="Ng V."/>
            <person name="Clum A."/>
            <person name="Steindorff A."/>
            <person name="Ohm R.A."/>
            <person name="Martin F."/>
            <person name="Silar P."/>
            <person name="Natvig D.O."/>
            <person name="Lalanne C."/>
            <person name="Gautier V."/>
            <person name="Ament-Velasquez S.L."/>
            <person name="Kruys A."/>
            <person name="Hutchinson M.I."/>
            <person name="Powell A.J."/>
            <person name="Barry K."/>
            <person name="Miller A.N."/>
            <person name="Grigoriev I.V."/>
            <person name="Debuchy R."/>
            <person name="Gladieux P."/>
            <person name="Hiltunen Thoren M."/>
            <person name="Johannesson H."/>
        </authorList>
    </citation>
    <scope>NUCLEOTIDE SEQUENCE [LARGE SCALE GENOMIC DNA]</scope>
    <source>
        <strain evidence="3 4">FGSC 10403</strain>
    </source>
</reference>
<dbReference type="InterPro" id="IPR025207">
    <property type="entry name" value="Sim4_Fta4"/>
</dbReference>
<dbReference type="PANTHER" id="PTHR42040">
    <property type="entry name" value="INNER KINETOCHORE SUBUNIT FTA4"/>
    <property type="match status" value="1"/>
</dbReference>
<keyword evidence="4" id="KW-1185">Reference proteome</keyword>
<feature type="coiled-coil region" evidence="1">
    <location>
        <begin position="166"/>
        <end position="193"/>
    </location>
</feature>
<sequence>MPPQQPPPPTILSLKSDFLNTQTRTLSQPLAPTRTFTSQNDGTSSPHSQLQQHQSIPQKPLSEALQKLNHRLTQHNRRAYPPQATRHVAEQIDKLYFTSTSTSTSLGAKENEGNGDEDDEEDEHGQAWLRVNADLTVPRLITSIPDSWSSVSEKEADDHPMEAKRFAELVAQLKELDQQKRKVLERVAKLRKIKGLVEGFAASPTQDLNAEGEQVREGAEGEGGGGEGGGMKAVQENLVTKNGEMEAELQRMRVLLARVGGRVEKLDKERGKEKERGSGSGSGRRKRAREGEEGEGAGDERKKLDKLLDSF</sequence>
<dbReference type="Proteomes" id="UP001285908">
    <property type="component" value="Unassembled WGS sequence"/>
</dbReference>
<feature type="compositionally biased region" description="Basic and acidic residues" evidence="2">
    <location>
        <begin position="298"/>
        <end position="311"/>
    </location>
</feature>
<feature type="compositionally biased region" description="Low complexity" evidence="2">
    <location>
        <begin position="44"/>
        <end position="58"/>
    </location>
</feature>
<organism evidence="3 4">
    <name type="scientific">Neurospora hispaniola</name>
    <dbReference type="NCBI Taxonomy" id="588809"/>
    <lineage>
        <taxon>Eukaryota</taxon>
        <taxon>Fungi</taxon>
        <taxon>Dikarya</taxon>
        <taxon>Ascomycota</taxon>
        <taxon>Pezizomycotina</taxon>
        <taxon>Sordariomycetes</taxon>
        <taxon>Sordariomycetidae</taxon>
        <taxon>Sordariales</taxon>
        <taxon>Sordariaceae</taxon>
        <taxon>Neurospora</taxon>
    </lineage>
</organism>
<evidence type="ECO:0000313" key="4">
    <source>
        <dbReference type="Proteomes" id="UP001285908"/>
    </source>
</evidence>
<feature type="region of interest" description="Disordered" evidence="2">
    <location>
        <begin position="99"/>
        <end position="124"/>
    </location>
</feature>
<keyword evidence="1" id="KW-0175">Coiled coil</keyword>
<evidence type="ECO:0000313" key="3">
    <source>
        <dbReference type="EMBL" id="KAK3499380.1"/>
    </source>
</evidence>
<feature type="region of interest" description="Disordered" evidence="2">
    <location>
        <begin position="25"/>
        <end position="61"/>
    </location>
</feature>
<evidence type="ECO:0000256" key="2">
    <source>
        <dbReference type="SAM" id="MobiDB-lite"/>
    </source>
</evidence>